<evidence type="ECO:0000256" key="1">
    <source>
        <dbReference type="SAM" id="MobiDB-lite"/>
    </source>
</evidence>
<dbReference type="InterPro" id="IPR029033">
    <property type="entry name" value="His_PPase_superfam"/>
</dbReference>
<dbReference type="Proteomes" id="UP001274830">
    <property type="component" value="Unassembled WGS sequence"/>
</dbReference>
<name>A0AAE0WLF2_9PEZI</name>
<dbReference type="SUPFAM" id="SSF53254">
    <property type="entry name" value="Phosphoglycerate mutase-like"/>
    <property type="match status" value="1"/>
</dbReference>
<dbReference type="PANTHER" id="PTHR48100">
    <property type="entry name" value="BROAD-SPECIFICITY PHOSPHATASE YOR283W-RELATED"/>
    <property type="match status" value="1"/>
</dbReference>
<accession>A0AAE0WLF2</accession>
<gene>
    <name evidence="2" type="ORF">LTR78_006111</name>
</gene>
<dbReference type="CDD" id="cd07067">
    <property type="entry name" value="HP_PGM_like"/>
    <property type="match status" value="1"/>
</dbReference>
<protein>
    <recommendedName>
        <fullName evidence="4">Phosphoglycerate mutase-like protein</fullName>
    </recommendedName>
</protein>
<comment type="caution">
    <text evidence="2">The sequence shown here is derived from an EMBL/GenBank/DDBJ whole genome shotgun (WGS) entry which is preliminary data.</text>
</comment>
<reference evidence="2" key="1">
    <citation type="submission" date="2023-07" db="EMBL/GenBank/DDBJ databases">
        <title>Black Yeasts Isolated from many extreme environments.</title>
        <authorList>
            <person name="Coleine C."/>
            <person name="Stajich J.E."/>
            <person name="Selbmann L."/>
        </authorList>
    </citation>
    <scope>NUCLEOTIDE SEQUENCE</scope>
    <source>
        <strain evidence="2">CCFEE 5485</strain>
    </source>
</reference>
<dbReference type="PANTHER" id="PTHR48100:SF54">
    <property type="entry name" value="PHOSPHATASE SPAC5H10.03-RELATED"/>
    <property type="match status" value="1"/>
</dbReference>
<dbReference type="GO" id="GO:0016791">
    <property type="term" value="F:phosphatase activity"/>
    <property type="evidence" value="ECO:0007669"/>
    <property type="project" value="TreeGrafter"/>
</dbReference>
<proteinExistence type="predicted"/>
<evidence type="ECO:0000313" key="3">
    <source>
        <dbReference type="Proteomes" id="UP001274830"/>
    </source>
</evidence>
<evidence type="ECO:0000313" key="2">
    <source>
        <dbReference type="EMBL" id="KAK3673909.1"/>
    </source>
</evidence>
<dbReference type="InterPro" id="IPR050275">
    <property type="entry name" value="PGM_Phosphatase"/>
</dbReference>
<organism evidence="2 3">
    <name type="scientific">Recurvomyces mirabilis</name>
    <dbReference type="NCBI Taxonomy" id="574656"/>
    <lineage>
        <taxon>Eukaryota</taxon>
        <taxon>Fungi</taxon>
        <taxon>Dikarya</taxon>
        <taxon>Ascomycota</taxon>
        <taxon>Pezizomycotina</taxon>
        <taxon>Dothideomycetes</taxon>
        <taxon>Dothideomycetidae</taxon>
        <taxon>Mycosphaerellales</taxon>
        <taxon>Teratosphaeriaceae</taxon>
        <taxon>Recurvomyces</taxon>
    </lineage>
</organism>
<dbReference type="Pfam" id="PF00300">
    <property type="entry name" value="His_Phos_1"/>
    <property type="match status" value="1"/>
</dbReference>
<dbReference type="Gene3D" id="3.40.50.1240">
    <property type="entry name" value="Phosphoglycerate mutase-like"/>
    <property type="match status" value="1"/>
</dbReference>
<dbReference type="InterPro" id="IPR013078">
    <property type="entry name" value="His_Pase_superF_clade-1"/>
</dbReference>
<dbReference type="AlphaFoldDB" id="A0AAE0WLF2"/>
<dbReference type="SMART" id="SM00855">
    <property type="entry name" value="PGAM"/>
    <property type="match status" value="1"/>
</dbReference>
<feature type="region of interest" description="Disordered" evidence="1">
    <location>
        <begin position="206"/>
        <end position="250"/>
    </location>
</feature>
<evidence type="ECO:0008006" key="4">
    <source>
        <dbReference type="Google" id="ProtNLM"/>
    </source>
</evidence>
<dbReference type="EMBL" id="JAUTXT010000022">
    <property type="protein sequence ID" value="KAK3673909.1"/>
    <property type="molecule type" value="Genomic_DNA"/>
</dbReference>
<keyword evidence="3" id="KW-1185">Reference proteome</keyword>
<dbReference type="GO" id="GO:0005737">
    <property type="term" value="C:cytoplasm"/>
    <property type="evidence" value="ECO:0007669"/>
    <property type="project" value="TreeGrafter"/>
</dbReference>
<sequence>MAPTLHLVRHAQGYHNLSVANHAIHDPSLTPFGEQQCRDLATKFPYHDGVEAVVASPIRRTIYTALLGFGGDLEKKGLKVIGLPELQETSDLPCDTGSTPQELAKEFEGKPIDLGLVKEGWTSKKGKWAPTGKAIEARAKEARIWLMSRPEKEIVVVTHGGFLHYFTEDWADCNRFNGTGWANTEYRSYNFSSHEPAEAHLVEIEESKKRRSMGAKPLDREEKAQVQPQATVPVAEKATQEPAVDVRANI</sequence>